<proteinExistence type="predicted"/>
<dbReference type="Gene3D" id="3.30.70.100">
    <property type="match status" value="1"/>
</dbReference>
<sequence>MLVVTRHRVPVESGESFAAAVAAAVELLAARPGFLGADAGPNLDEPDLWTLVVRWESVGAARRGMSAADARAALMAVLVSAVDEPTTYDVRVSR</sequence>
<dbReference type="AlphaFoldDB" id="A0A4Q7NRL5"/>
<dbReference type="RefSeq" id="WP_165400178.1">
    <property type="nucleotide sequence ID" value="NZ_SGXD01000002.1"/>
</dbReference>
<gene>
    <name evidence="2" type="ORF">EV189_1489</name>
</gene>
<comment type="caution">
    <text evidence="2">The sequence shown here is derived from an EMBL/GenBank/DDBJ whole genome shotgun (WGS) entry which is preliminary data.</text>
</comment>
<dbReference type="SUPFAM" id="SSF54909">
    <property type="entry name" value="Dimeric alpha+beta barrel"/>
    <property type="match status" value="1"/>
</dbReference>
<evidence type="ECO:0000313" key="2">
    <source>
        <dbReference type="EMBL" id="RZS89716.1"/>
    </source>
</evidence>
<dbReference type="InterPro" id="IPR011008">
    <property type="entry name" value="Dimeric_a/b-barrel"/>
</dbReference>
<organism evidence="2 3">
    <name type="scientific">Motilibacter rhizosphaerae</name>
    <dbReference type="NCBI Taxonomy" id="598652"/>
    <lineage>
        <taxon>Bacteria</taxon>
        <taxon>Bacillati</taxon>
        <taxon>Actinomycetota</taxon>
        <taxon>Actinomycetes</taxon>
        <taxon>Motilibacterales</taxon>
        <taxon>Motilibacteraceae</taxon>
        <taxon>Motilibacter</taxon>
    </lineage>
</organism>
<keyword evidence="2" id="KW-0560">Oxidoreductase</keyword>
<dbReference type="GO" id="GO:0004497">
    <property type="term" value="F:monooxygenase activity"/>
    <property type="evidence" value="ECO:0007669"/>
    <property type="project" value="UniProtKB-KW"/>
</dbReference>
<reference evidence="2 3" key="1">
    <citation type="submission" date="2019-02" db="EMBL/GenBank/DDBJ databases">
        <title>Genomic Encyclopedia of Type Strains, Phase IV (KMG-IV): sequencing the most valuable type-strain genomes for metagenomic binning, comparative biology and taxonomic classification.</title>
        <authorList>
            <person name="Goeker M."/>
        </authorList>
    </citation>
    <scope>NUCLEOTIDE SEQUENCE [LARGE SCALE GENOMIC DNA]</scope>
    <source>
        <strain evidence="2 3">DSM 45622</strain>
    </source>
</reference>
<name>A0A4Q7NRL5_9ACTN</name>
<evidence type="ECO:0000259" key="1">
    <source>
        <dbReference type="Pfam" id="PF03992"/>
    </source>
</evidence>
<accession>A0A4Q7NRL5</accession>
<feature type="domain" description="ABM" evidence="1">
    <location>
        <begin position="2"/>
        <end position="69"/>
    </location>
</feature>
<dbReference type="InterPro" id="IPR007138">
    <property type="entry name" value="ABM_dom"/>
</dbReference>
<keyword evidence="2" id="KW-0503">Monooxygenase</keyword>
<keyword evidence="3" id="KW-1185">Reference proteome</keyword>
<dbReference type="Proteomes" id="UP000293638">
    <property type="component" value="Unassembled WGS sequence"/>
</dbReference>
<evidence type="ECO:0000313" key="3">
    <source>
        <dbReference type="Proteomes" id="UP000293638"/>
    </source>
</evidence>
<dbReference type="Pfam" id="PF03992">
    <property type="entry name" value="ABM"/>
    <property type="match status" value="1"/>
</dbReference>
<protein>
    <submittedName>
        <fullName evidence="2">Heme-degrading monooxygenase HmoA</fullName>
    </submittedName>
</protein>
<dbReference type="EMBL" id="SGXD01000002">
    <property type="protein sequence ID" value="RZS89716.1"/>
    <property type="molecule type" value="Genomic_DNA"/>
</dbReference>